<organism evidence="1 2">
    <name type="scientific">Catenuloplanes nepalensis</name>
    <dbReference type="NCBI Taxonomy" id="587533"/>
    <lineage>
        <taxon>Bacteria</taxon>
        <taxon>Bacillati</taxon>
        <taxon>Actinomycetota</taxon>
        <taxon>Actinomycetes</taxon>
        <taxon>Micromonosporales</taxon>
        <taxon>Micromonosporaceae</taxon>
        <taxon>Catenuloplanes</taxon>
    </lineage>
</organism>
<gene>
    <name evidence="1" type="ORF">J2S43_001111</name>
</gene>
<proteinExistence type="predicted"/>
<reference evidence="1 2" key="1">
    <citation type="submission" date="2023-07" db="EMBL/GenBank/DDBJ databases">
        <title>Sequencing the genomes of 1000 actinobacteria strains.</title>
        <authorList>
            <person name="Klenk H.-P."/>
        </authorList>
    </citation>
    <scope>NUCLEOTIDE SEQUENCE [LARGE SCALE GENOMIC DNA]</scope>
    <source>
        <strain evidence="1 2">DSM 44710</strain>
    </source>
</reference>
<dbReference type="Proteomes" id="UP001240984">
    <property type="component" value="Unassembled WGS sequence"/>
</dbReference>
<comment type="caution">
    <text evidence="1">The sequence shown here is derived from an EMBL/GenBank/DDBJ whole genome shotgun (WGS) entry which is preliminary data.</text>
</comment>
<protein>
    <submittedName>
        <fullName evidence="1">Uncharacterized protein</fullName>
    </submittedName>
</protein>
<name>A0ABT9MME6_9ACTN</name>
<keyword evidence="2" id="KW-1185">Reference proteome</keyword>
<sequence length="39" mass="3944">MIDTHIGLLSGTAGCGAAIADRRAHQKIATLPVCIEPAA</sequence>
<evidence type="ECO:0000313" key="1">
    <source>
        <dbReference type="EMBL" id="MDP9792599.1"/>
    </source>
</evidence>
<dbReference type="EMBL" id="JAUSRA010000001">
    <property type="protein sequence ID" value="MDP9792599.1"/>
    <property type="molecule type" value="Genomic_DNA"/>
</dbReference>
<accession>A0ABT9MME6</accession>
<evidence type="ECO:0000313" key="2">
    <source>
        <dbReference type="Proteomes" id="UP001240984"/>
    </source>
</evidence>